<dbReference type="KEGG" id="brs:S23_38320"/>
<accession>A0AAI8MEN7</accession>
<reference evidence="1 2" key="1">
    <citation type="journal article" date="2012" name="Microbes Environ.">
        <title>Complete genome sequence of Bradyrhizobium sp. S23321: insights into symbiosis evolution in soil oligotrophs.</title>
        <authorList>
            <person name="Okubo T."/>
            <person name="Tsukui T."/>
            <person name="Maita H."/>
            <person name="Okamoto S."/>
            <person name="Oshima K."/>
            <person name="Fujisawa T."/>
            <person name="Saito A."/>
            <person name="Futamata H."/>
            <person name="Hattori R."/>
            <person name="Shimomura Y."/>
            <person name="Haruta S."/>
            <person name="Morimoto S."/>
            <person name="Wang Y."/>
            <person name="Sakai Y."/>
            <person name="Hattori M."/>
            <person name="Aizawa S."/>
            <person name="Nagashima K.V.P."/>
            <person name="Masuda S."/>
            <person name="Hattori T."/>
            <person name="Yamashita A."/>
            <person name="Bao Z."/>
            <person name="Hayatsu M."/>
            <person name="Kajiya-Kanegae H."/>
            <person name="Yoshinaga I."/>
            <person name="Sakamoto K."/>
            <person name="Toyota K."/>
            <person name="Nakao M."/>
            <person name="Kohara M."/>
            <person name="Anda M."/>
            <person name="Niwa R."/>
            <person name="Jung-Hwan P."/>
            <person name="Sameshima-Saito R."/>
            <person name="Tokuda S."/>
            <person name="Yamamoto S."/>
            <person name="Yamamoto S."/>
            <person name="Yokoyama T."/>
            <person name="Akutsu T."/>
            <person name="Nakamura Y."/>
            <person name="Nakahira-Yanaka Y."/>
            <person name="Takada Hoshino Y."/>
            <person name="Hirakawa H."/>
            <person name="Mitsui H."/>
            <person name="Terasawa K."/>
            <person name="Itakura M."/>
            <person name="Sato S."/>
            <person name="Ikeda-Ohtsubo W."/>
            <person name="Sakakura N."/>
            <person name="Kaminuma E."/>
            <person name="Minamisawa K."/>
        </authorList>
    </citation>
    <scope>NUCLEOTIDE SEQUENCE [LARGE SCALE GENOMIC DNA]</scope>
    <source>
        <strain evidence="1 2">S23321</strain>
    </source>
</reference>
<organism evidence="1 2">
    <name type="scientific">Bradyrhizobium cosmicum</name>
    <dbReference type="NCBI Taxonomy" id="1404864"/>
    <lineage>
        <taxon>Bacteria</taxon>
        <taxon>Pseudomonadati</taxon>
        <taxon>Pseudomonadota</taxon>
        <taxon>Alphaproteobacteria</taxon>
        <taxon>Hyphomicrobiales</taxon>
        <taxon>Nitrobacteraceae</taxon>
        <taxon>Bradyrhizobium</taxon>
    </lineage>
</organism>
<dbReference type="RefSeq" id="WP_015686314.1">
    <property type="nucleotide sequence ID" value="NC_017082.1"/>
</dbReference>
<sequence length="668" mass="70556">MPQAVTELVIDADTSGADRFASAMDNAGGKAQSAQASVTQMTLAIAGVGIAVVGALTALRGFVDYVGNQTQQLVDLSDRAERAGMSVGELQQALFAARAGGVSDKDFFSGIDKISDDLTRAGQQVTEFGELFKQNGLKIREQNGQLISTKQALTDIMGLMEDASPRVQQRIAQIAGVSASWIPFLKQGAEQFEAMKQRAADLGVVIDNDTIAKAREFNAQWKEAVAVWDLQFKASIASILPLLTQLATLASGLLGGMGNVSNYFSGLLTPDSDKSLGQLGDKVNQVYELTQMMERLGDQSFRATNLKGALNIPEDADIGKVRQILDMTQQMYDDRAKRLRVTPAPAGEGSTVLPNMGGKDEIDKMADSIERHIAKLNADAQAAGQGAGELERLRVEAQLYTAAERAGITDTEKFADRFYNLAERAGQAAEALSRAKVNADIKFGAQTAFLSQEDVQIASRLKDLYPDVASAVNSAEAAQMRFNTTTRQLSTSIENSLTSGLVDIVTHTKSAGDAFRSMGMSIVRALDEAIIKLLIVQPLMRSLGSIGGSVGAPLNILPSAMGNVFAGGNVVPFAQGGVVDSPTIAPMALFGERGPEAIMPLRRDASGNLGVAGGGGGGTSITYNIDASGADSGTVQQIHAVLADHAQAIARQGKVMKSADRQQRRGVG</sequence>
<name>A0AAI8MEN7_9BRAD</name>
<dbReference type="EMBL" id="AP012279">
    <property type="protein sequence ID" value="BAL77027.1"/>
    <property type="molecule type" value="Genomic_DNA"/>
</dbReference>
<dbReference type="AlphaFoldDB" id="A0AAI8MEN7"/>
<keyword evidence="2" id="KW-1185">Reference proteome</keyword>
<evidence type="ECO:0000313" key="2">
    <source>
        <dbReference type="Proteomes" id="UP000007886"/>
    </source>
</evidence>
<dbReference type="Proteomes" id="UP000007886">
    <property type="component" value="Chromosome"/>
</dbReference>
<protein>
    <recommendedName>
        <fullName evidence="3">Phage tail tape measure protein</fullName>
    </recommendedName>
</protein>
<evidence type="ECO:0000313" key="1">
    <source>
        <dbReference type="EMBL" id="BAL77027.1"/>
    </source>
</evidence>
<proteinExistence type="predicted"/>
<gene>
    <name evidence="1" type="ORF">S23_38320</name>
</gene>
<evidence type="ECO:0008006" key="3">
    <source>
        <dbReference type="Google" id="ProtNLM"/>
    </source>
</evidence>